<protein>
    <submittedName>
        <fullName evidence="2">Tetratricopeptide (TPR) repeat protein</fullName>
    </submittedName>
</protein>
<evidence type="ECO:0000313" key="2">
    <source>
        <dbReference type="EMBL" id="MBP2326642.1"/>
    </source>
</evidence>
<comment type="caution">
    <text evidence="2">The sequence shown here is derived from an EMBL/GenBank/DDBJ whole genome shotgun (WGS) entry which is preliminary data.</text>
</comment>
<evidence type="ECO:0000313" key="3">
    <source>
        <dbReference type="Proteomes" id="UP001519332"/>
    </source>
</evidence>
<name>A0ABS4TQG2_9PSEU</name>
<dbReference type="EMBL" id="JAGINW010000001">
    <property type="protein sequence ID" value="MBP2326642.1"/>
    <property type="molecule type" value="Genomic_DNA"/>
</dbReference>
<dbReference type="RefSeq" id="WP_209643687.1">
    <property type="nucleotide sequence ID" value="NZ_JAGINW010000001.1"/>
</dbReference>
<dbReference type="SUPFAM" id="SSF48452">
    <property type="entry name" value="TPR-like"/>
    <property type="match status" value="1"/>
</dbReference>
<organism evidence="2 3">
    <name type="scientific">Kibdelosporangium banguiense</name>
    <dbReference type="NCBI Taxonomy" id="1365924"/>
    <lineage>
        <taxon>Bacteria</taxon>
        <taxon>Bacillati</taxon>
        <taxon>Actinomycetota</taxon>
        <taxon>Actinomycetes</taxon>
        <taxon>Pseudonocardiales</taxon>
        <taxon>Pseudonocardiaceae</taxon>
        <taxon>Kibdelosporangium</taxon>
    </lineage>
</organism>
<evidence type="ECO:0000259" key="1">
    <source>
        <dbReference type="Pfam" id="PF12770"/>
    </source>
</evidence>
<keyword evidence="3" id="KW-1185">Reference proteome</keyword>
<dbReference type="InterPro" id="IPR024983">
    <property type="entry name" value="CHAT_dom"/>
</dbReference>
<dbReference type="Pfam" id="PF13374">
    <property type="entry name" value="TPR_10"/>
    <property type="match status" value="2"/>
</dbReference>
<feature type="domain" description="CHAT" evidence="1">
    <location>
        <begin position="792"/>
        <end position="1052"/>
    </location>
</feature>
<reference evidence="2 3" key="1">
    <citation type="submission" date="2021-03" db="EMBL/GenBank/DDBJ databases">
        <title>Sequencing the genomes of 1000 actinobacteria strains.</title>
        <authorList>
            <person name="Klenk H.-P."/>
        </authorList>
    </citation>
    <scope>NUCLEOTIDE SEQUENCE [LARGE SCALE GENOMIC DNA]</scope>
    <source>
        <strain evidence="2 3">DSM 46670</strain>
    </source>
</reference>
<dbReference type="Gene3D" id="1.25.40.10">
    <property type="entry name" value="Tetratricopeptide repeat domain"/>
    <property type="match status" value="4"/>
</dbReference>
<dbReference type="InterPro" id="IPR011990">
    <property type="entry name" value="TPR-like_helical_dom_sf"/>
</dbReference>
<accession>A0ABS4TQG2</accession>
<dbReference type="Proteomes" id="UP001519332">
    <property type="component" value="Unassembled WGS sequence"/>
</dbReference>
<proteinExistence type="predicted"/>
<dbReference type="SMART" id="SM00028">
    <property type="entry name" value="TPR"/>
    <property type="match status" value="5"/>
</dbReference>
<dbReference type="Pfam" id="PF12770">
    <property type="entry name" value="CHAT"/>
    <property type="match status" value="1"/>
</dbReference>
<gene>
    <name evidence="2" type="ORF">JOF56_007027</name>
</gene>
<dbReference type="SUPFAM" id="SSF81901">
    <property type="entry name" value="HCP-like"/>
    <property type="match status" value="1"/>
</dbReference>
<dbReference type="PANTHER" id="PTHR19959:SF119">
    <property type="entry name" value="FUNGAL LIPASE-LIKE DOMAIN-CONTAINING PROTEIN"/>
    <property type="match status" value="1"/>
</dbReference>
<dbReference type="PANTHER" id="PTHR19959">
    <property type="entry name" value="KINESIN LIGHT CHAIN"/>
    <property type="match status" value="1"/>
</dbReference>
<sequence>MSFEELLDSVVRRIMTHQESADADVILSEDALADAERLAEATPERPEALRALGYFFYFRSQARPDESALVDFGLSLRYLAALSSDPDMIPAPVRRVLGPAAEPARQIGIAGEMTGAAVRMAHPVLLDTAIDLYTAAASSNDAGRLSDLGAAYRMRAKRTGSVQDLAAAIETGTQALAVEDSHPNRPGMLSNLSATYQLRYDRTGELTDLDKAIDLSTTALAAVTPEHEEWVGFLSNLGAAHNVRFARTGAKADLDKAIEYGTAAVEAAPEDHPGRSLYQFRLAVAFRLRSVRNGDLADLARAIEVFGDILRTVAHDHPDMPMYQANLASALLNRFERTGSPGDLARSIELYEQSVRGTLPEDPRRSSRLSNLAYAYQCQFERTGRLASLDQAIDLGEQVLASPDVDAFHARYLANLGLAYKSRYGRTRVLADLRRAEQLYEEALEGVSAEDPTRAQLASNLGRVHMNVFERTGEEESLERAIDLHQQALHATAPDHPNRAGYQVNLGAAYVVQFGHNDMIADLDRAIELYEQAIAATPGDVPDRSMYLSNLAIACRNRFERTGIPQDLDRALRAATEAVDTTAVDHPARAGRLATLCRVHLQRDEVDPEVARKLVTEAEQTDTAPPADQARVRFEAGTLAHAAGEHRLAADLLDRAVELLPSLYPRESDWEDQEHTLGQHTGLISEAVAVHCALQEYGEAVRVAEQGRAILLSAQFDLRAGLTSALPDGPVIMVNSGSRRSDAVIIDGGLRHVALPDMKPADVRRHIHTLIEETGGDVDDPERTSRVITEITGWLWDCAVKPILDALPGSDPLPRVWWMPTGLLGLLPLHAAGHVGEPGALDKVVSSYTLTLHTLARLKSGVPTEPRRQLVVTGKEDDGLPGTRAEAEFLHTRFPHMPLLADDQATRQRVLTALQECTWGHFACHAVANAETPSRSGLELADGILSLPQISRLRLDNAELAYLSACSTATPGWQHADEALHIASAFQLAGFRHVIASLWPMNDSVAGQAAEAFYGQVSSADSAARTLHQITLQLRKKRPAHPYLWAPLVHTGR</sequence>
<dbReference type="InterPro" id="IPR019734">
    <property type="entry name" value="TPR_rpt"/>
</dbReference>